<dbReference type="VEuPathDB" id="FungiDB:PSHT_08820"/>
<keyword evidence="2" id="KW-1185">Reference proteome</keyword>
<gene>
    <name evidence="1" type="ORF">PSHT_08820</name>
</gene>
<name>A0A2S4VL38_9BASI</name>
<proteinExistence type="predicted"/>
<sequence length="420" mass="47550">MTKKFYLPKNKMQQTPPLFLSDESTLQEGLLLISLQNCTMTACPPLIQAKIFPLPTSTVLQVIRSSLPQGRVHIFHKFADVLQEDLSSKSALHLITLLHRGEIDVDSYFTARSRLPVSFSKTTWKDLKPILGLKSWYQIGSKKPDTLPISNNTFRKFLELIDHVELIVGSLGECNNEAKVGVWVTTLLNSILHFFRGHINNEAQNKLREATLLLGGPMGSVYTMLDRCIVLITGAKHEMITYDDQAQLMVDLEAAHCSNTSNGLQPQTTRGIIYSRDTWEFWQRDAHGNYFKSGPFPTSDQDVKVTLKNFRFLFEATYQVFFEGYVDSLAAFKKRSQDQITQDGVALHPSVLKWTAALDLATGAFESAKSAKDTPTFDDTIEQLHKSFEQLPHQQYRQSALYSEAYSNLMVQQSTSRQKT</sequence>
<accession>A0A2S4VL38</accession>
<dbReference type="VEuPathDB" id="FungiDB:PSTT_05574"/>
<reference evidence="2" key="3">
    <citation type="journal article" date="2018" name="Mol. Plant Microbe Interact.">
        <title>Genome sequence resources for the wheat stripe rust pathogen (Puccinia striiformis f. sp. tritici) and the barley stripe rust pathogen (Puccinia striiformis f. sp. hordei).</title>
        <authorList>
            <person name="Xia C."/>
            <person name="Wang M."/>
            <person name="Yin C."/>
            <person name="Cornejo O.E."/>
            <person name="Hulbert S.H."/>
            <person name="Chen X."/>
        </authorList>
    </citation>
    <scope>NUCLEOTIDE SEQUENCE [LARGE SCALE GENOMIC DNA]</scope>
    <source>
        <strain evidence="2">93TX-2</strain>
    </source>
</reference>
<reference evidence="2" key="2">
    <citation type="journal article" date="2018" name="BMC Genomics">
        <title>Genomic insights into host adaptation between the wheat stripe rust pathogen (Puccinia striiformis f. sp. tritici) and the barley stripe rust pathogen (Puccinia striiformis f. sp. hordei).</title>
        <authorList>
            <person name="Xia C."/>
            <person name="Wang M."/>
            <person name="Yin C."/>
            <person name="Cornejo O.E."/>
            <person name="Hulbert S.H."/>
            <person name="Chen X."/>
        </authorList>
    </citation>
    <scope>NUCLEOTIDE SEQUENCE [LARGE SCALE GENOMIC DNA]</scope>
    <source>
        <strain evidence="2">93TX-2</strain>
    </source>
</reference>
<evidence type="ECO:0000313" key="2">
    <source>
        <dbReference type="Proteomes" id="UP000238274"/>
    </source>
</evidence>
<evidence type="ECO:0000313" key="1">
    <source>
        <dbReference type="EMBL" id="POW10264.1"/>
    </source>
</evidence>
<protein>
    <submittedName>
        <fullName evidence="1">Uncharacterized protein</fullName>
    </submittedName>
</protein>
<dbReference type="AlphaFoldDB" id="A0A2S4VL38"/>
<dbReference type="EMBL" id="PKSM01000120">
    <property type="protein sequence ID" value="POW10264.1"/>
    <property type="molecule type" value="Genomic_DNA"/>
</dbReference>
<comment type="caution">
    <text evidence="1">The sequence shown here is derived from an EMBL/GenBank/DDBJ whole genome shotgun (WGS) entry which is preliminary data.</text>
</comment>
<dbReference type="OrthoDB" id="5418029at2759"/>
<organism evidence="1 2">
    <name type="scientific">Puccinia striiformis</name>
    <dbReference type="NCBI Taxonomy" id="27350"/>
    <lineage>
        <taxon>Eukaryota</taxon>
        <taxon>Fungi</taxon>
        <taxon>Dikarya</taxon>
        <taxon>Basidiomycota</taxon>
        <taxon>Pucciniomycotina</taxon>
        <taxon>Pucciniomycetes</taxon>
        <taxon>Pucciniales</taxon>
        <taxon>Pucciniaceae</taxon>
        <taxon>Puccinia</taxon>
    </lineage>
</organism>
<reference evidence="1 2" key="1">
    <citation type="submission" date="2017-12" db="EMBL/GenBank/DDBJ databases">
        <title>Gene loss provides genomic basis for host adaptation in cereal stripe rust fungi.</title>
        <authorList>
            <person name="Xia C."/>
        </authorList>
    </citation>
    <scope>NUCLEOTIDE SEQUENCE [LARGE SCALE GENOMIC DNA]</scope>
    <source>
        <strain evidence="1 2">93TX-2</strain>
    </source>
</reference>
<dbReference type="Proteomes" id="UP000238274">
    <property type="component" value="Unassembled WGS sequence"/>
</dbReference>